<name>A0A4U7B6W1_9PEZI</name>
<dbReference type="AlphaFoldDB" id="A0A4U7B6W1"/>
<sequence length="149" mass="17313">MQEKRYQYLIDLGNCARILTLEQAIVISNRVLWLKRQHWATIDLSDNPFDAVKWIDIKEVLDLARQSSGRVATQQRASRRAGVKRATVPSLPAMKVNKQEITWKLNNRQLAALEKKNMTRFLRIVQDAAKAWVSDFDLHIGETKKQRVM</sequence>
<evidence type="ECO:0000313" key="2">
    <source>
        <dbReference type="Proteomes" id="UP000308133"/>
    </source>
</evidence>
<accession>A0A4U7B6W1</accession>
<organism evidence="1 2">
    <name type="scientific">Elsinoe australis</name>
    <dbReference type="NCBI Taxonomy" id="40998"/>
    <lineage>
        <taxon>Eukaryota</taxon>
        <taxon>Fungi</taxon>
        <taxon>Dikarya</taxon>
        <taxon>Ascomycota</taxon>
        <taxon>Pezizomycotina</taxon>
        <taxon>Dothideomycetes</taxon>
        <taxon>Dothideomycetidae</taxon>
        <taxon>Myriangiales</taxon>
        <taxon>Elsinoaceae</taxon>
        <taxon>Elsinoe</taxon>
    </lineage>
</organism>
<proteinExistence type="predicted"/>
<dbReference type="Proteomes" id="UP000308133">
    <property type="component" value="Unassembled WGS sequence"/>
</dbReference>
<comment type="caution">
    <text evidence="1">The sequence shown here is derived from an EMBL/GenBank/DDBJ whole genome shotgun (WGS) entry which is preliminary data.</text>
</comment>
<protein>
    <submittedName>
        <fullName evidence="1">Uncharacterized protein</fullName>
    </submittedName>
</protein>
<reference evidence="1 2" key="1">
    <citation type="submission" date="2018-02" db="EMBL/GenBank/DDBJ databases">
        <title>Draft genome sequences of Elsinoe sp., causing black scab on jojoba.</title>
        <authorList>
            <person name="Stodart B."/>
            <person name="Jeffress S."/>
            <person name="Ash G."/>
            <person name="Arun Chinnappa K."/>
        </authorList>
    </citation>
    <scope>NUCLEOTIDE SEQUENCE [LARGE SCALE GENOMIC DNA]</scope>
    <source>
        <strain evidence="1 2">Hillstone_2</strain>
    </source>
</reference>
<evidence type="ECO:0000313" key="1">
    <source>
        <dbReference type="EMBL" id="TKX25060.1"/>
    </source>
</evidence>
<gene>
    <name evidence="1" type="ORF">C1H76_2716</name>
</gene>
<dbReference type="EMBL" id="PTQR01000033">
    <property type="protein sequence ID" value="TKX25060.1"/>
    <property type="molecule type" value="Genomic_DNA"/>
</dbReference>